<comment type="caution">
    <text evidence="2">The sequence shown here is derived from an EMBL/GenBank/DDBJ whole genome shotgun (WGS) entry which is preliminary data.</text>
</comment>
<evidence type="ECO:0000313" key="3">
    <source>
        <dbReference type="Proteomes" id="UP000584663"/>
    </source>
</evidence>
<dbReference type="EMBL" id="JACHNX010000039">
    <property type="protein sequence ID" value="MBB4611678.1"/>
    <property type="molecule type" value="Genomic_DNA"/>
</dbReference>
<dbReference type="AlphaFoldDB" id="A0AA40ZX99"/>
<protein>
    <submittedName>
        <fullName evidence="2">Uncharacterized protein</fullName>
    </submittedName>
</protein>
<name>A0AA40ZX99_9SPHN</name>
<dbReference type="RefSeq" id="WP_184107112.1">
    <property type="nucleotide sequence ID" value="NZ_JACHNX010000039.1"/>
</dbReference>
<dbReference type="EMBL" id="JAFHKU010000031">
    <property type="protein sequence ID" value="MBN3556659.1"/>
    <property type="molecule type" value="Genomic_DNA"/>
</dbReference>
<keyword evidence="3" id="KW-1185">Reference proteome</keyword>
<evidence type="ECO:0000313" key="4">
    <source>
        <dbReference type="Proteomes" id="UP000704529"/>
    </source>
</evidence>
<evidence type="ECO:0000313" key="2">
    <source>
        <dbReference type="EMBL" id="MBN3556659.1"/>
    </source>
</evidence>
<evidence type="ECO:0000313" key="1">
    <source>
        <dbReference type="EMBL" id="MBB4611678.1"/>
    </source>
</evidence>
<dbReference type="Proteomes" id="UP000704529">
    <property type="component" value="Unassembled WGS sequence"/>
</dbReference>
<proteinExistence type="predicted"/>
<gene>
    <name evidence="1" type="ORF">GGQ89_003928</name>
    <name evidence="2" type="ORF">JYA60_00120</name>
</gene>
<reference evidence="2" key="2">
    <citation type="submission" date="2021-01" db="EMBL/GenBank/DDBJ databases">
        <title>Genome Sequencing of Type Strains.</title>
        <authorList>
            <person name="Lemaire J.F."/>
            <person name="Inderbitzin P."/>
            <person name="Collins S.B."/>
            <person name="Wespe N."/>
            <person name="Knight-Connoni V."/>
        </authorList>
    </citation>
    <scope>NUCLEOTIDE SEQUENCE</scope>
    <source>
        <strain evidence="2">DSM 14562</strain>
    </source>
</reference>
<sequence length="48" mass="5192">MAQALTTSHVDASARGRRRDVAMVALQARYAALPVGQQVDMLHLMARG</sequence>
<accession>A0AA40ZX99</accession>
<reference evidence="1 3" key="1">
    <citation type="submission" date="2020-08" db="EMBL/GenBank/DDBJ databases">
        <title>Genomic Encyclopedia of Type Strains, Phase IV (KMG-IV): sequencing the most valuable type-strain genomes for metagenomic binning, comparative biology and taxonomic classification.</title>
        <authorList>
            <person name="Goeker M."/>
        </authorList>
    </citation>
    <scope>NUCLEOTIDE SEQUENCE [LARGE SCALE GENOMIC DNA]</scope>
    <source>
        <strain evidence="1 3">DSM 14562</strain>
    </source>
</reference>
<organism evidence="2 4">
    <name type="scientific">Sphingomonas yabuuchiae</name>
    <dbReference type="NCBI Taxonomy" id="172044"/>
    <lineage>
        <taxon>Bacteria</taxon>
        <taxon>Pseudomonadati</taxon>
        <taxon>Pseudomonadota</taxon>
        <taxon>Alphaproteobacteria</taxon>
        <taxon>Sphingomonadales</taxon>
        <taxon>Sphingomonadaceae</taxon>
        <taxon>Sphingomonas</taxon>
    </lineage>
</organism>
<dbReference type="Proteomes" id="UP000584663">
    <property type="component" value="Unassembled WGS sequence"/>
</dbReference>